<keyword evidence="1" id="KW-0968">Cytoplasmic vesicle</keyword>
<keyword evidence="1" id="KW-0472">Membrane</keyword>
<dbReference type="InterPro" id="IPR007123">
    <property type="entry name" value="Gelsolin-like_dom"/>
</dbReference>
<dbReference type="Gene3D" id="3.40.20.10">
    <property type="entry name" value="Severin"/>
    <property type="match status" value="1"/>
</dbReference>
<sequence length="65" mass="7622">MKILKFQTIAAWRKMNYHEDPQYSAFKQLLEAPVADAAAILQERFPMPRYIMTEYEGSQVLCLLI</sequence>
<dbReference type="GO" id="GO:0090110">
    <property type="term" value="P:COPII-coated vesicle cargo loading"/>
    <property type="evidence" value="ECO:0007669"/>
    <property type="project" value="TreeGrafter"/>
</dbReference>
<evidence type="ECO:0000259" key="2">
    <source>
        <dbReference type="Pfam" id="PF00626"/>
    </source>
</evidence>
<dbReference type="GO" id="GO:0070971">
    <property type="term" value="C:endoplasmic reticulum exit site"/>
    <property type="evidence" value="ECO:0007669"/>
    <property type="project" value="TreeGrafter"/>
</dbReference>
<comment type="similarity">
    <text evidence="1">Belongs to the SEC23/SEC24 family. SEC23 subfamily.</text>
</comment>
<keyword evidence="1" id="KW-0931">ER-Golgi transport</keyword>
<dbReference type="GO" id="GO:0005789">
    <property type="term" value="C:endoplasmic reticulum membrane"/>
    <property type="evidence" value="ECO:0007669"/>
    <property type="project" value="UniProtKB-SubCell"/>
</dbReference>
<protein>
    <recommendedName>
        <fullName evidence="1">Protein transport protein SEC23</fullName>
    </recommendedName>
</protein>
<evidence type="ECO:0000313" key="3">
    <source>
        <dbReference type="EMBL" id="VDN43200.1"/>
    </source>
</evidence>
<dbReference type="WBParaSite" id="GPUH_0002472601-mRNA-1">
    <property type="protein sequence ID" value="GPUH_0002472601-mRNA-1"/>
    <property type="gene ID" value="GPUH_0002472601"/>
</dbReference>
<keyword evidence="1" id="KW-0862">Zinc</keyword>
<dbReference type="GO" id="GO:0005096">
    <property type="term" value="F:GTPase activator activity"/>
    <property type="evidence" value="ECO:0007669"/>
    <property type="project" value="TreeGrafter"/>
</dbReference>
<dbReference type="Proteomes" id="UP000271098">
    <property type="component" value="Unassembled WGS sequence"/>
</dbReference>
<keyword evidence="1" id="KW-0963">Cytoplasm</keyword>
<dbReference type="InterPro" id="IPR029006">
    <property type="entry name" value="ADF-H/Gelsolin-like_dom_sf"/>
</dbReference>
<dbReference type="InterPro" id="IPR036180">
    <property type="entry name" value="Gelsolin-like_dom_sf"/>
</dbReference>
<reference evidence="3 4" key="2">
    <citation type="submission" date="2018-11" db="EMBL/GenBank/DDBJ databases">
        <authorList>
            <consortium name="Pathogen Informatics"/>
        </authorList>
    </citation>
    <scope>NUCLEOTIDE SEQUENCE [LARGE SCALE GENOMIC DNA]</scope>
</reference>
<keyword evidence="1" id="KW-0256">Endoplasmic reticulum</keyword>
<evidence type="ECO:0000313" key="4">
    <source>
        <dbReference type="Proteomes" id="UP000271098"/>
    </source>
</evidence>
<dbReference type="GO" id="GO:0030127">
    <property type="term" value="C:COPII vesicle coat"/>
    <property type="evidence" value="ECO:0007669"/>
    <property type="project" value="TreeGrafter"/>
</dbReference>
<dbReference type="PANTHER" id="PTHR11141:SF0">
    <property type="entry name" value="PROTEIN TRANSPORT PROTEIN SEC23"/>
    <property type="match status" value="1"/>
</dbReference>
<dbReference type="PANTHER" id="PTHR11141">
    <property type="entry name" value="PROTEIN TRANSPORT PROTEIN SEC23"/>
    <property type="match status" value="1"/>
</dbReference>
<keyword evidence="1" id="KW-0653">Protein transport</keyword>
<dbReference type="GO" id="GO:0046872">
    <property type="term" value="F:metal ion binding"/>
    <property type="evidence" value="ECO:0007669"/>
    <property type="project" value="UniProtKB-KW"/>
</dbReference>
<dbReference type="EMBL" id="UYRT01102115">
    <property type="protein sequence ID" value="VDN43200.1"/>
    <property type="molecule type" value="Genomic_DNA"/>
</dbReference>
<dbReference type="OrthoDB" id="10256289at2759"/>
<evidence type="ECO:0000256" key="1">
    <source>
        <dbReference type="RuleBase" id="RU365030"/>
    </source>
</evidence>
<name>A0A183EUQ5_9BILA</name>
<reference evidence="5" key="1">
    <citation type="submission" date="2016-06" db="UniProtKB">
        <authorList>
            <consortium name="WormBaseParasite"/>
        </authorList>
    </citation>
    <scope>IDENTIFICATION</scope>
</reference>
<dbReference type="SUPFAM" id="SSF82754">
    <property type="entry name" value="C-terminal, gelsolin-like domain of Sec23/24"/>
    <property type="match status" value="1"/>
</dbReference>
<accession>A0A183EUQ5</accession>
<evidence type="ECO:0000313" key="5">
    <source>
        <dbReference type="WBParaSite" id="GPUH_0002472601-mRNA-1"/>
    </source>
</evidence>
<organism evidence="5">
    <name type="scientific">Gongylonema pulchrum</name>
    <dbReference type="NCBI Taxonomy" id="637853"/>
    <lineage>
        <taxon>Eukaryota</taxon>
        <taxon>Metazoa</taxon>
        <taxon>Ecdysozoa</taxon>
        <taxon>Nematoda</taxon>
        <taxon>Chromadorea</taxon>
        <taxon>Rhabditida</taxon>
        <taxon>Spirurina</taxon>
        <taxon>Spiruromorpha</taxon>
        <taxon>Spiruroidea</taxon>
        <taxon>Gongylonematidae</taxon>
        <taxon>Gongylonema</taxon>
    </lineage>
</organism>
<feature type="domain" description="Gelsolin-like" evidence="2">
    <location>
        <begin position="3"/>
        <end position="58"/>
    </location>
</feature>
<comment type="function">
    <text evidence="1">Component of the coat protein complex II (COPII) which promotes the formation of transport vesicles from the endoplasmic reticulum (ER). The coat has two main functions, the physical deformation of the endoplasmic reticulum membrane into vesicles and the selection of cargo molecules.</text>
</comment>
<dbReference type="AlphaFoldDB" id="A0A183EUQ5"/>
<keyword evidence="1" id="KW-0813">Transport</keyword>
<gene>
    <name evidence="3" type="ORF">GPUH_LOCUS24695</name>
</gene>
<dbReference type="InterPro" id="IPR037364">
    <property type="entry name" value="Sec23"/>
</dbReference>
<keyword evidence="1" id="KW-0479">Metal-binding</keyword>
<proteinExistence type="inferred from homology"/>
<keyword evidence="4" id="KW-1185">Reference proteome</keyword>
<dbReference type="GO" id="GO:0015031">
    <property type="term" value="P:protein transport"/>
    <property type="evidence" value="ECO:0007669"/>
    <property type="project" value="UniProtKB-KW"/>
</dbReference>
<comment type="subcellular location">
    <subcellularLocation>
        <location evidence="1">Cytoplasmic vesicle</location>
        <location evidence="1">COPII-coated vesicle membrane</location>
        <topology evidence="1">Peripheral membrane protein</topology>
        <orientation evidence="1">Cytoplasmic side</orientation>
    </subcellularLocation>
    <subcellularLocation>
        <location evidence="1">Endoplasmic reticulum membrane</location>
        <topology evidence="1">Peripheral membrane protein</topology>
        <orientation evidence="1">Cytoplasmic side</orientation>
    </subcellularLocation>
</comment>
<dbReference type="Pfam" id="PF00626">
    <property type="entry name" value="Gelsolin"/>
    <property type="match status" value="1"/>
</dbReference>